<gene>
    <name evidence="3" type="ORF">R5W23_000025</name>
</gene>
<dbReference type="InterPro" id="IPR011042">
    <property type="entry name" value="6-blade_b-propeller_TolB-like"/>
</dbReference>
<dbReference type="Proteomes" id="UP001272242">
    <property type="component" value="Unassembled WGS sequence"/>
</dbReference>
<feature type="domain" description="SMP-30/Gluconolactonase/LRE-like region" evidence="2">
    <location>
        <begin position="20"/>
        <end position="287"/>
    </location>
</feature>
<dbReference type="Gene3D" id="2.120.10.30">
    <property type="entry name" value="TolB, C-terminal domain"/>
    <property type="match status" value="1"/>
</dbReference>
<dbReference type="SUPFAM" id="SSF63829">
    <property type="entry name" value="Calcium-dependent phosphotriesterase"/>
    <property type="match status" value="1"/>
</dbReference>
<accession>A0ABU5EQF2</accession>
<proteinExistence type="inferred from homology"/>
<evidence type="ECO:0000259" key="2">
    <source>
        <dbReference type="Pfam" id="PF08450"/>
    </source>
</evidence>
<organism evidence="3 4">
    <name type="scientific">Gemmata algarum</name>
    <dbReference type="NCBI Taxonomy" id="2975278"/>
    <lineage>
        <taxon>Bacteria</taxon>
        <taxon>Pseudomonadati</taxon>
        <taxon>Planctomycetota</taxon>
        <taxon>Planctomycetia</taxon>
        <taxon>Gemmatales</taxon>
        <taxon>Gemmataceae</taxon>
        <taxon>Gemmata</taxon>
    </lineage>
</organism>
<evidence type="ECO:0000256" key="1">
    <source>
        <dbReference type="ARBA" id="ARBA00008853"/>
    </source>
</evidence>
<comment type="similarity">
    <text evidence="1">Belongs to the SMP-30/CGR1 family.</text>
</comment>
<keyword evidence="4" id="KW-1185">Reference proteome</keyword>
<dbReference type="Pfam" id="PF08450">
    <property type="entry name" value="SGL"/>
    <property type="match status" value="1"/>
</dbReference>
<dbReference type="PANTHER" id="PTHR10907">
    <property type="entry name" value="REGUCALCIN"/>
    <property type="match status" value="1"/>
</dbReference>
<evidence type="ECO:0000313" key="3">
    <source>
        <dbReference type="EMBL" id="MDY3557499.1"/>
    </source>
</evidence>
<comment type="caution">
    <text evidence="3">The sequence shown here is derived from an EMBL/GenBank/DDBJ whole genome shotgun (WGS) entry which is preliminary data.</text>
</comment>
<dbReference type="EMBL" id="JAXBLV010000001">
    <property type="protein sequence ID" value="MDY3557499.1"/>
    <property type="molecule type" value="Genomic_DNA"/>
</dbReference>
<dbReference type="PRINTS" id="PR01790">
    <property type="entry name" value="SMP30FAMILY"/>
</dbReference>
<protein>
    <submittedName>
        <fullName evidence="3">SMP-30/gluconolactonase/LRE family protein</fullName>
    </submittedName>
</protein>
<dbReference type="InterPro" id="IPR013658">
    <property type="entry name" value="SGL"/>
</dbReference>
<dbReference type="RefSeq" id="WP_320684562.1">
    <property type="nucleotide sequence ID" value="NZ_JAXBLV010000001.1"/>
</dbReference>
<dbReference type="InterPro" id="IPR005511">
    <property type="entry name" value="SMP-30"/>
</dbReference>
<sequence length="324" mass="34891">MRSTEAIVYIDFIEEEDRFLPEGPRWLTVGGKAGLAWVNIQLNPAATNGELRVHFPDDQFAEDLIEPCPGRPGFALPIAGGNRMLVGVDKQLRVCDVANGKWSDPLATIPDDNPRTIINDAEIVPGGRAVVFGTKDTQFDGEAKLAQLYLYTPEDNRISLLAAKQVCSNGKVFATDDRGLVLYDIDTPTRKVVRYRLDLATRAAVPDGVALDLSNQAGFPDGMCDCGDGSVIVAFFNPDFVEAGRAVRFSLATGAALEEWTTPGSPRVTCPFLVKRPNGVKLILTTASEGMPADLRAKCPNAGCIFVASTEFADCPAPEFVVLG</sequence>
<name>A0ABU5EQF2_9BACT</name>
<evidence type="ECO:0000313" key="4">
    <source>
        <dbReference type="Proteomes" id="UP001272242"/>
    </source>
</evidence>
<reference evidence="4" key="1">
    <citation type="journal article" date="2023" name="Mar. Drugs">
        <title>Gemmata algarum, a Novel Planctomycete Isolated from an Algal Mat, Displays Antimicrobial Activity.</title>
        <authorList>
            <person name="Kumar G."/>
            <person name="Kallscheuer N."/>
            <person name="Kashif M."/>
            <person name="Ahamad S."/>
            <person name="Jagadeeshwari U."/>
            <person name="Pannikurungottu S."/>
            <person name="Haufschild T."/>
            <person name="Kabuu M."/>
            <person name="Sasikala C."/>
            <person name="Jogler C."/>
            <person name="Ramana C."/>
        </authorList>
    </citation>
    <scope>NUCLEOTIDE SEQUENCE [LARGE SCALE GENOMIC DNA]</scope>
    <source>
        <strain evidence="4">JC673</strain>
    </source>
</reference>
<dbReference type="PANTHER" id="PTHR10907:SF47">
    <property type="entry name" value="REGUCALCIN"/>
    <property type="match status" value="1"/>
</dbReference>